<dbReference type="EMBL" id="CM002924">
    <property type="protein sequence ID" value="KGN57089.1"/>
    <property type="molecule type" value="Genomic_DNA"/>
</dbReference>
<dbReference type="Proteomes" id="UP000029981">
    <property type="component" value="Chromosome 3"/>
</dbReference>
<reference evidence="2 3" key="2">
    <citation type="journal article" date="2009" name="PLoS ONE">
        <title>An integrated genetic and cytogenetic map of the cucumber genome.</title>
        <authorList>
            <person name="Ren Y."/>
            <person name="Zhang Z."/>
            <person name="Liu J."/>
            <person name="Staub J.E."/>
            <person name="Han Y."/>
            <person name="Cheng Z."/>
            <person name="Li X."/>
            <person name="Lu J."/>
            <person name="Miao H."/>
            <person name="Kang H."/>
            <person name="Xie B."/>
            <person name="Gu X."/>
            <person name="Wang X."/>
            <person name="Du Y."/>
            <person name="Jin W."/>
            <person name="Huang S."/>
        </authorList>
    </citation>
    <scope>NUCLEOTIDE SEQUENCE [LARGE SCALE GENOMIC DNA]</scope>
    <source>
        <strain evidence="3">cv. 9930</strain>
    </source>
</reference>
<evidence type="ECO:0000313" key="2">
    <source>
        <dbReference type="EMBL" id="KGN57089.1"/>
    </source>
</evidence>
<feature type="compositionally biased region" description="Basic residues" evidence="1">
    <location>
        <begin position="16"/>
        <end position="25"/>
    </location>
</feature>
<feature type="compositionally biased region" description="Low complexity" evidence="1">
    <location>
        <begin position="26"/>
        <end position="35"/>
    </location>
</feature>
<feature type="compositionally biased region" description="Low complexity" evidence="1">
    <location>
        <begin position="1"/>
        <end position="15"/>
    </location>
</feature>
<organism evidence="2 3">
    <name type="scientific">Cucumis sativus</name>
    <name type="common">Cucumber</name>
    <dbReference type="NCBI Taxonomy" id="3659"/>
    <lineage>
        <taxon>Eukaryota</taxon>
        <taxon>Viridiplantae</taxon>
        <taxon>Streptophyta</taxon>
        <taxon>Embryophyta</taxon>
        <taxon>Tracheophyta</taxon>
        <taxon>Spermatophyta</taxon>
        <taxon>Magnoliopsida</taxon>
        <taxon>eudicotyledons</taxon>
        <taxon>Gunneridae</taxon>
        <taxon>Pentapetalae</taxon>
        <taxon>rosids</taxon>
        <taxon>fabids</taxon>
        <taxon>Cucurbitales</taxon>
        <taxon>Cucurbitaceae</taxon>
        <taxon>Benincaseae</taxon>
        <taxon>Cucumis</taxon>
    </lineage>
</organism>
<feature type="region of interest" description="Disordered" evidence="1">
    <location>
        <begin position="1"/>
        <end position="35"/>
    </location>
</feature>
<reference evidence="2 3" key="4">
    <citation type="journal article" date="2011" name="BMC Genomics">
        <title>RNA-Seq improves annotation of protein-coding genes in the cucumber genome.</title>
        <authorList>
            <person name="Li Z."/>
            <person name="Zhang Z."/>
            <person name="Yan P."/>
            <person name="Huang S."/>
            <person name="Fei Z."/>
            <person name="Lin K."/>
        </authorList>
    </citation>
    <scope>NUCLEOTIDE SEQUENCE [LARGE SCALE GENOMIC DNA]</scope>
    <source>
        <strain evidence="3">cv. 9930</strain>
    </source>
</reference>
<protein>
    <submittedName>
        <fullName evidence="2">Uncharacterized protein</fullName>
    </submittedName>
</protein>
<gene>
    <name evidence="2" type="ORF">Csa_3G152650</name>
</gene>
<name>A0A0A0L7V2_CUCSA</name>
<sequence>MGGASRRGNAAAGNNGRRRNQKNSRSHLSSHSSLSWSSPTLYHLRYLSYLDYVAKQLDIYHTMFSDIGGFGLACYVSLWLNLPHRNVVAHDFLCHILKKVSFSSIRPNCRLTSRKQMVKMVSEALTFDYLFGLAHMDGRERGRGSYQLDAPRGRFGSHSLGRGSSQDGSDYGQLRGNGFPRWVTTRFNSNVNLWGIDYQDKMFRSH</sequence>
<dbReference type="Gramene" id="KGN57089">
    <property type="protein sequence ID" value="KGN57089"/>
    <property type="gene ID" value="Csa_3G152650"/>
</dbReference>
<reference evidence="2 3" key="1">
    <citation type="journal article" date="2009" name="Nat. Genet.">
        <title>The genome of the cucumber, Cucumis sativus L.</title>
        <authorList>
            <person name="Huang S."/>
            <person name="Li R."/>
            <person name="Zhang Z."/>
            <person name="Li L."/>
            <person name="Gu X."/>
            <person name="Fan W."/>
            <person name="Lucas W.J."/>
            <person name="Wang X."/>
            <person name="Xie B."/>
            <person name="Ni P."/>
            <person name="Ren Y."/>
            <person name="Zhu H."/>
            <person name="Li J."/>
            <person name="Lin K."/>
            <person name="Jin W."/>
            <person name="Fei Z."/>
            <person name="Li G."/>
            <person name="Staub J."/>
            <person name="Kilian A."/>
            <person name="van der Vossen E.A."/>
            <person name="Wu Y."/>
            <person name="Guo J."/>
            <person name="He J."/>
            <person name="Jia Z."/>
            <person name="Ren Y."/>
            <person name="Tian G."/>
            <person name="Lu Y."/>
            <person name="Ruan J."/>
            <person name="Qian W."/>
            <person name="Wang M."/>
            <person name="Huang Q."/>
            <person name="Li B."/>
            <person name="Xuan Z."/>
            <person name="Cao J."/>
            <person name="Asan"/>
            <person name="Wu Z."/>
            <person name="Zhang J."/>
            <person name="Cai Q."/>
            <person name="Bai Y."/>
            <person name="Zhao B."/>
            <person name="Han Y."/>
            <person name="Li Y."/>
            <person name="Li X."/>
            <person name="Wang S."/>
            <person name="Shi Q."/>
            <person name="Liu S."/>
            <person name="Cho W.K."/>
            <person name="Kim J.Y."/>
            <person name="Xu Y."/>
            <person name="Heller-Uszynska K."/>
            <person name="Miao H."/>
            <person name="Cheng Z."/>
            <person name="Zhang S."/>
            <person name="Wu J."/>
            <person name="Yang Y."/>
            <person name="Kang H."/>
            <person name="Li M."/>
            <person name="Liang H."/>
            <person name="Ren X."/>
            <person name="Shi Z."/>
            <person name="Wen M."/>
            <person name="Jian M."/>
            <person name="Yang H."/>
            <person name="Zhang G."/>
            <person name="Yang Z."/>
            <person name="Chen R."/>
            <person name="Liu S."/>
            <person name="Li J."/>
            <person name="Ma L."/>
            <person name="Liu H."/>
            <person name="Zhou Y."/>
            <person name="Zhao J."/>
            <person name="Fang X."/>
            <person name="Li G."/>
            <person name="Fang L."/>
            <person name="Li Y."/>
            <person name="Liu D."/>
            <person name="Zheng H."/>
            <person name="Zhang Y."/>
            <person name="Qin N."/>
            <person name="Li Z."/>
            <person name="Yang G."/>
            <person name="Yang S."/>
            <person name="Bolund L."/>
            <person name="Kristiansen K."/>
            <person name="Zheng H."/>
            <person name="Li S."/>
            <person name="Zhang X."/>
            <person name="Yang H."/>
            <person name="Wang J."/>
            <person name="Sun R."/>
            <person name="Zhang B."/>
            <person name="Jiang S."/>
            <person name="Wang J."/>
            <person name="Du Y."/>
            <person name="Li S."/>
        </authorList>
    </citation>
    <scope>NUCLEOTIDE SEQUENCE [LARGE SCALE GENOMIC DNA]</scope>
    <source>
        <strain evidence="3">cv. 9930</strain>
    </source>
</reference>
<accession>A0A0A0L7V2</accession>
<proteinExistence type="predicted"/>
<reference evidence="2 3" key="3">
    <citation type="journal article" date="2010" name="BMC Genomics">
        <title>Transcriptome sequencing and comparative analysis of cucumber flowers with different sex types.</title>
        <authorList>
            <person name="Guo S."/>
            <person name="Zheng Y."/>
            <person name="Joung J.G."/>
            <person name="Liu S."/>
            <person name="Zhang Z."/>
            <person name="Crasta O.R."/>
            <person name="Sobral B.W."/>
            <person name="Xu Y."/>
            <person name="Huang S."/>
            <person name="Fei Z."/>
        </authorList>
    </citation>
    <scope>NUCLEOTIDE SEQUENCE [LARGE SCALE GENOMIC DNA]</scope>
    <source>
        <strain evidence="3">cv. 9930</strain>
    </source>
</reference>
<evidence type="ECO:0000256" key="1">
    <source>
        <dbReference type="SAM" id="MobiDB-lite"/>
    </source>
</evidence>
<evidence type="ECO:0000313" key="3">
    <source>
        <dbReference type="Proteomes" id="UP000029981"/>
    </source>
</evidence>
<dbReference type="AlphaFoldDB" id="A0A0A0L7V2"/>
<keyword evidence="3" id="KW-1185">Reference proteome</keyword>